<dbReference type="InterPro" id="IPR005325">
    <property type="entry name" value="DUF308_memb"/>
</dbReference>
<keyword evidence="1" id="KW-0812">Transmembrane</keyword>
<proteinExistence type="predicted"/>
<feature type="transmembrane region" description="Helical" evidence="1">
    <location>
        <begin position="133"/>
        <end position="153"/>
    </location>
</feature>
<name>A0A4Y3K704_CELUD</name>
<feature type="transmembrane region" description="Helical" evidence="1">
    <location>
        <begin position="20"/>
        <end position="39"/>
    </location>
</feature>
<dbReference type="AlphaFoldDB" id="A0A4Y3K704"/>
<feature type="transmembrane region" description="Helical" evidence="1">
    <location>
        <begin position="77"/>
        <end position="97"/>
    </location>
</feature>
<dbReference type="PANTHER" id="PTHR34989:SF1">
    <property type="entry name" value="PROTEIN HDED"/>
    <property type="match status" value="1"/>
</dbReference>
<dbReference type="InterPro" id="IPR052712">
    <property type="entry name" value="Acid_resist_chaperone_HdeD"/>
</dbReference>
<gene>
    <name evidence="2" type="ORF">CUD01_07550</name>
</gene>
<comment type="caution">
    <text evidence="2">The sequence shown here is derived from an EMBL/GenBank/DDBJ whole genome shotgun (WGS) entry which is preliminary data.</text>
</comment>
<dbReference type="Proteomes" id="UP000315842">
    <property type="component" value="Unassembled WGS sequence"/>
</dbReference>
<keyword evidence="1" id="KW-1133">Transmembrane helix</keyword>
<accession>A0A4Y3K704</accession>
<protein>
    <recommendedName>
        <fullName evidence="4">HdeD family acid-resistance protein</fullName>
    </recommendedName>
</protein>
<keyword evidence="1" id="KW-0472">Membrane</keyword>
<dbReference type="RefSeq" id="WP_232514498.1">
    <property type="nucleotide sequence ID" value="NZ_BJLP01000008.1"/>
</dbReference>
<feature type="transmembrane region" description="Helical" evidence="1">
    <location>
        <begin position="159"/>
        <end position="184"/>
    </location>
</feature>
<dbReference type="EMBL" id="BJLP01000008">
    <property type="protein sequence ID" value="GEA80311.1"/>
    <property type="molecule type" value="Genomic_DNA"/>
</dbReference>
<dbReference type="GO" id="GO:0005886">
    <property type="term" value="C:plasma membrane"/>
    <property type="evidence" value="ECO:0007669"/>
    <property type="project" value="TreeGrafter"/>
</dbReference>
<feature type="transmembrane region" description="Helical" evidence="1">
    <location>
        <begin position="45"/>
        <end position="65"/>
    </location>
</feature>
<reference evidence="2 3" key="1">
    <citation type="submission" date="2019-06" db="EMBL/GenBank/DDBJ databases">
        <title>Whole genome shotgun sequence of Cellulomonas uda NBRC 3747.</title>
        <authorList>
            <person name="Hosoyama A."/>
            <person name="Uohara A."/>
            <person name="Ohji S."/>
            <person name="Ichikawa N."/>
        </authorList>
    </citation>
    <scope>NUCLEOTIDE SEQUENCE [LARGE SCALE GENOMIC DNA]</scope>
    <source>
        <strain evidence="2 3">NBRC 3747</strain>
    </source>
</reference>
<organism evidence="2 3">
    <name type="scientific">Cellulomonas uda</name>
    <dbReference type="NCBI Taxonomy" id="1714"/>
    <lineage>
        <taxon>Bacteria</taxon>
        <taxon>Bacillati</taxon>
        <taxon>Actinomycetota</taxon>
        <taxon>Actinomycetes</taxon>
        <taxon>Micrococcales</taxon>
        <taxon>Cellulomonadaceae</taxon>
        <taxon>Cellulomonas</taxon>
    </lineage>
</organism>
<sequence length="194" mass="20586">MSTVIVQSGRSTDPGLRRVWWLPLLRGVVLLALGLLMVFHPLETLTAVAWTIGVFAVVDGVLLVLQALVERPPGATGWQVLVGLVVVGLGVLVMAWPHPTVLVLFYVVTAWILVVGIVGVVAAVVLRRQDDDSAFPALAVGLVNLAIGLLLAFNPQQSLAVGMVLFGVFALVAGVLLVVSAFAVRSWSRRVVLD</sequence>
<feature type="transmembrane region" description="Helical" evidence="1">
    <location>
        <begin position="103"/>
        <end position="126"/>
    </location>
</feature>
<evidence type="ECO:0000256" key="1">
    <source>
        <dbReference type="SAM" id="Phobius"/>
    </source>
</evidence>
<evidence type="ECO:0000313" key="3">
    <source>
        <dbReference type="Proteomes" id="UP000315842"/>
    </source>
</evidence>
<dbReference type="PANTHER" id="PTHR34989">
    <property type="entry name" value="PROTEIN HDED"/>
    <property type="match status" value="1"/>
</dbReference>
<evidence type="ECO:0000313" key="2">
    <source>
        <dbReference type="EMBL" id="GEA80311.1"/>
    </source>
</evidence>
<dbReference type="Pfam" id="PF03729">
    <property type="entry name" value="DUF308"/>
    <property type="match status" value="2"/>
</dbReference>
<keyword evidence="3" id="KW-1185">Reference proteome</keyword>
<evidence type="ECO:0008006" key="4">
    <source>
        <dbReference type="Google" id="ProtNLM"/>
    </source>
</evidence>